<evidence type="ECO:0000313" key="2">
    <source>
        <dbReference type="EMBL" id="KAG8237572.1"/>
    </source>
</evidence>
<dbReference type="GO" id="GO:0000149">
    <property type="term" value="F:SNARE binding"/>
    <property type="evidence" value="ECO:0007669"/>
    <property type="project" value="TreeGrafter"/>
</dbReference>
<dbReference type="PROSITE" id="PS50004">
    <property type="entry name" value="C2"/>
    <property type="match status" value="2"/>
</dbReference>
<evidence type="ECO:0000313" key="3">
    <source>
        <dbReference type="Proteomes" id="UP000792457"/>
    </source>
</evidence>
<feature type="domain" description="C2" evidence="1">
    <location>
        <begin position="130"/>
        <end position="276"/>
    </location>
</feature>
<organism evidence="2 3">
    <name type="scientific">Ladona fulva</name>
    <name type="common">Scarce chaser dragonfly</name>
    <name type="synonym">Libellula fulva</name>
    <dbReference type="NCBI Taxonomy" id="123851"/>
    <lineage>
        <taxon>Eukaryota</taxon>
        <taxon>Metazoa</taxon>
        <taxon>Ecdysozoa</taxon>
        <taxon>Arthropoda</taxon>
        <taxon>Hexapoda</taxon>
        <taxon>Insecta</taxon>
        <taxon>Pterygota</taxon>
        <taxon>Palaeoptera</taxon>
        <taxon>Odonata</taxon>
        <taxon>Epiprocta</taxon>
        <taxon>Anisoptera</taxon>
        <taxon>Libelluloidea</taxon>
        <taxon>Libellulidae</taxon>
        <taxon>Ladona</taxon>
    </lineage>
</organism>
<dbReference type="Pfam" id="PF00168">
    <property type="entry name" value="C2"/>
    <property type="match status" value="2"/>
</dbReference>
<reference evidence="2" key="1">
    <citation type="submission" date="2013-04" db="EMBL/GenBank/DDBJ databases">
        <authorList>
            <person name="Qu J."/>
            <person name="Murali S.C."/>
            <person name="Bandaranaike D."/>
            <person name="Bellair M."/>
            <person name="Blankenburg K."/>
            <person name="Chao H."/>
            <person name="Dinh H."/>
            <person name="Doddapaneni H."/>
            <person name="Downs B."/>
            <person name="Dugan-Rocha S."/>
            <person name="Elkadiri S."/>
            <person name="Gnanaolivu R.D."/>
            <person name="Hernandez B."/>
            <person name="Javaid M."/>
            <person name="Jayaseelan J.C."/>
            <person name="Lee S."/>
            <person name="Li M."/>
            <person name="Ming W."/>
            <person name="Munidasa M."/>
            <person name="Muniz J."/>
            <person name="Nguyen L."/>
            <person name="Ongeri F."/>
            <person name="Osuji N."/>
            <person name="Pu L.-L."/>
            <person name="Puazo M."/>
            <person name="Qu C."/>
            <person name="Quiroz J."/>
            <person name="Raj R."/>
            <person name="Weissenberger G."/>
            <person name="Xin Y."/>
            <person name="Zou X."/>
            <person name="Han Y."/>
            <person name="Richards S."/>
            <person name="Worley K."/>
            <person name="Muzny D."/>
            <person name="Gibbs R."/>
        </authorList>
    </citation>
    <scope>NUCLEOTIDE SEQUENCE</scope>
    <source>
        <strain evidence="2">Sampled in the wild</strain>
    </source>
</reference>
<feature type="domain" description="C2" evidence="1">
    <location>
        <begin position="1"/>
        <end position="117"/>
    </location>
</feature>
<reference evidence="2" key="2">
    <citation type="submission" date="2017-10" db="EMBL/GenBank/DDBJ databases">
        <title>Ladona fulva Genome sequencing and assembly.</title>
        <authorList>
            <person name="Murali S."/>
            <person name="Richards S."/>
            <person name="Bandaranaike D."/>
            <person name="Bellair M."/>
            <person name="Blankenburg K."/>
            <person name="Chao H."/>
            <person name="Dinh H."/>
            <person name="Doddapaneni H."/>
            <person name="Dugan-Rocha S."/>
            <person name="Elkadiri S."/>
            <person name="Gnanaolivu R."/>
            <person name="Hernandez B."/>
            <person name="Skinner E."/>
            <person name="Javaid M."/>
            <person name="Lee S."/>
            <person name="Li M."/>
            <person name="Ming W."/>
            <person name="Munidasa M."/>
            <person name="Muniz J."/>
            <person name="Nguyen L."/>
            <person name="Hughes D."/>
            <person name="Osuji N."/>
            <person name="Pu L.-L."/>
            <person name="Puazo M."/>
            <person name="Qu C."/>
            <person name="Quiroz J."/>
            <person name="Raj R."/>
            <person name="Weissenberger G."/>
            <person name="Xin Y."/>
            <person name="Zou X."/>
            <person name="Han Y."/>
            <person name="Worley K."/>
            <person name="Muzny D."/>
            <person name="Gibbs R."/>
        </authorList>
    </citation>
    <scope>NUCLEOTIDE SEQUENCE</scope>
    <source>
        <strain evidence="2">Sampled in the wild</strain>
    </source>
</reference>
<dbReference type="Proteomes" id="UP000792457">
    <property type="component" value="Unassembled WGS sequence"/>
</dbReference>
<comment type="caution">
    <text evidence="2">The sequence shown here is derived from an EMBL/GenBank/DDBJ whole genome shotgun (WGS) entry which is preliminary data.</text>
</comment>
<dbReference type="GO" id="GO:0070382">
    <property type="term" value="C:exocytic vesicle"/>
    <property type="evidence" value="ECO:0007669"/>
    <property type="project" value="TreeGrafter"/>
</dbReference>
<dbReference type="GO" id="GO:0017156">
    <property type="term" value="P:calcium-ion regulated exocytosis"/>
    <property type="evidence" value="ECO:0007669"/>
    <property type="project" value="TreeGrafter"/>
</dbReference>
<proteinExistence type="predicted"/>
<dbReference type="GO" id="GO:0030276">
    <property type="term" value="F:clathrin binding"/>
    <property type="evidence" value="ECO:0007669"/>
    <property type="project" value="TreeGrafter"/>
</dbReference>
<dbReference type="SUPFAM" id="SSF49562">
    <property type="entry name" value="C2 domain (Calcium/lipid-binding domain, CaLB)"/>
    <property type="match status" value="2"/>
</dbReference>
<keyword evidence="3" id="KW-1185">Reference proteome</keyword>
<dbReference type="InterPro" id="IPR000008">
    <property type="entry name" value="C2_dom"/>
</dbReference>
<name>A0A8K0KM19_LADFU</name>
<dbReference type="PANTHER" id="PTHR10024">
    <property type="entry name" value="SYNAPTOTAGMIN"/>
    <property type="match status" value="1"/>
</dbReference>
<dbReference type="OrthoDB" id="1562946at2759"/>
<dbReference type="GO" id="GO:0005886">
    <property type="term" value="C:plasma membrane"/>
    <property type="evidence" value="ECO:0007669"/>
    <property type="project" value="TreeGrafter"/>
</dbReference>
<sequence length="276" mass="31365">MAEEAAKMRVKESLKIKIGEAKNIPPRNHGSVGQREIYCTLSLDQEEIFRTSTSERSLNPFFGEEFQFEVPRHFRYLSVYIHDRGERDRSARVEKALGKVAIKRDELPKYHGQDHWFDIEPVDADSEVQGKAHIEYIVEPLHISGGIVTLHRLSLRLIECSDLTIKNGSCDPFATVIVSHPSTKLESKKTKVKKKTVCPKFDEVFTFEFPLDESCSLDSSRREDNKRNSSIRSLSLSPEVKVALWHDSPSAISDPVFLGEVRIPISRTSGLKNAAW</sequence>
<protein>
    <recommendedName>
        <fullName evidence="1">C2 domain-containing protein</fullName>
    </recommendedName>
</protein>
<dbReference type="EMBL" id="KZ309189">
    <property type="protein sequence ID" value="KAG8237572.1"/>
    <property type="molecule type" value="Genomic_DNA"/>
</dbReference>
<dbReference type="SMART" id="SM00239">
    <property type="entry name" value="C2"/>
    <property type="match status" value="2"/>
</dbReference>
<dbReference type="GO" id="GO:0005509">
    <property type="term" value="F:calcium ion binding"/>
    <property type="evidence" value="ECO:0007669"/>
    <property type="project" value="TreeGrafter"/>
</dbReference>
<dbReference type="InterPro" id="IPR035892">
    <property type="entry name" value="C2_domain_sf"/>
</dbReference>
<dbReference type="Gene3D" id="2.60.40.150">
    <property type="entry name" value="C2 domain"/>
    <property type="match status" value="2"/>
</dbReference>
<gene>
    <name evidence="2" type="ORF">J437_LFUL003296</name>
</gene>
<dbReference type="GO" id="GO:0005544">
    <property type="term" value="F:calcium-dependent phospholipid binding"/>
    <property type="evidence" value="ECO:0007669"/>
    <property type="project" value="TreeGrafter"/>
</dbReference>
<evidence type="ECO:0000259" key="1">
    <source>
        <dbReference type="PROSITE" id="PS50004"/>
    </source>
</evidence>
<dbReference type="GO" id="GO:0001786">
    <property type="term" value="F:phosphatidylserine binding"/>
    <property type="evidence" value="ECO:0007669"/>
    <property type="project" value="TreeGrafter"/>
</dbReference>
<dbReference type="AlphaFoldDB" id="A0A8K0KM19"/>
<accession>A0A8K0KM19</accession>